<name>A0ABU1HNW1_9MICO</name>
<keyword evidence="3" id="KW-1185">Reference proteome</keyword>
<keyword evidence="2" id="KW-0282">Flagellum</keyword>
<protein>
    <submittedName>
        <fullName evidence="2">Flagellar hook-length control protein FliK</fullName>
    </submittedName>
</protein>
<reference evidence="2 3" key="1">
    <citation type="submission" date="2023-08" db="EMBL/GenBank/DDBJ databases">
        <title>Functional and genomic diversity of the sorghum phyllosphere microbiome.</title>
        <authorList>
            <person name="Shade A."/>
        </authorList>
    </citation>
    <scope>NUCLEOTIDE SEQUENCE [LARGE SCALE GENOMIC DNA]</scope>
    <source>
        <strain evidence="2 3">SORGH_AS_0445</strain>
    </source>
</reference>
<gene>
    <name evidence="2" type="ORF">QE375_001276</name>
</gene>
<organism evidence="2 3">
    <name type="scientific">Microbacterium foliorum</name>
    <dbReference type="NCBI Taxonomy" id="104336"/>
    <lineage>
        <taxon>Bacteria</taxon>
        <taxon>Bacillati</taxon>
        <taxon>Actinomycetota</taxon>
        <taxon>Actinomycetes</taxon>
        <taxon>Micrococcales</taxon>
        <taxon>Microbacteriaceae</taxon>
        <taxon>Microbacterium</taxon>
    </lineage>
</organism>
<evidence type="ECO:0000256" key="1">
    <source>
        <dbReference type="SAM" id="MobiDB-lite"/>
    </source>
</evidence>
<feature type="compositionally biased region" description="Polar residues" evidence="1">
    <location>
        <begin position="470"/>
        <end position="479"/>
    </location>
</feature>
<feature type="region of interest" description="Disordered" evidence="1">
    <location>
        <begin position="419"/>
        <end position="487"/>
    </location>
</feature>
<comment type="caution">
    <text evidence="2">The sequence shown here is derived from an EMBL/GenBank/DDBJ whole genome shotgun (WGS) entry which is preliminary data.</text>
</comment>
<evidence type="ECO:0000313" key="3">
    <source>
        <dbReference type="Proteomes" id="UP001249291"/>
    </source>
</evidence>
<feature type="region of interest" description="Disordered" evidence="1">
    <location>
        <begin position="51"/>
        <end position="71"/>
    </location>
</feature>
<feature type="compositionally biased region" description="Low complexity" evidence="1">
    <location>
        <begin position="304"/>
        <end position="329"/>
    </location>
</feature>
<keyword evidence="2" id="KW-0969">Cilium</keyword>
<accession>A0ABU1HNW1</accession>
<feature type="compositionally biased region" description="Low complexity" evidence="1">
    <location>
        <begin position="149"/>
        <end position="165"/>
    </location>
</feature>
<proteinExistence type="predicted"/>
<evidence type="ECO:0000313" key="2">
    <source>
        <dbReference type="EMBL" id="MDR6141722.1"/>
    </source>
</evidence>
<dbReference type="RefSeq" id="WP_309688963.1">
    <property type="nucleotide sequence ID" value="NZ_JAVIZQ010000001.1"/>
</dbReference>
<dbReference type="Gene3D" id="3.30.750.140">
    <property type="match status" value="1"/>
</dbReference>
<dbReference type="Proteomes" id="UP001249291">
    <property type="component" value="Unassembled WGS sequence"/>
</dbReference>
<feature type="compositionally biased region" description="Basic and acidic residues" evidence="1">
    <location>
        <begin position="446"/>
        <end position="468"/>
    </location>
</feature>
<dbReference type="EMBL" id="JAVIZQ010000001">
    <property type="protein sequence ID" value="MDR6141722.1"/>
    <property type="molecule type" value="Genomic_DNA"/>
</dbReference>
<feature type="region of interest" description="Disordered" evidence="1">
    <location>
        <begin position="235"/>
        <end position="329"/>
    </location>
</feature>
<sequence length="487" mass="47590">MTGVALLAMISGAGPGEADTGGRASGDSGSLFGDALTAAGQALDGASDSGTAMLAADRPSGPTAEASSAADRTIDRQAAIAAMTHLVAWSAPETAGPSVAAPQVTTPQVTTPQVTTPQVTTPQVTTPQVTTSQVTTSQSTVPGETAPDAVVETAPGTTGTEATPVDPVSGAAATDGMHVVPVAAASPTSSAAASPTTSISAPVSVSAAVVAGGRGDPRSMQGGTLGDVREVDVDAPATPLEPAGGGADPSLSEPVAVVPRPESLPRQSPPAIPSMVGAPPAATVAAPNQQVTSDAGDKAQGSQPAPATASTVPVAAPLPTATPVSSPDAATTANRAVAAQVAPVVVSIAQRPMGTHQLTMTVNPDSLGPVTVRAHISASGDVQVELSGATDAGRDALRTMLVELRRDLAAVMPHASLSVTHGSSADASGDRGQQAAGDAPTGQGAGDREANRGRPDHPRGIEQVRDLPRTIQTTPSATSGAGLDIFA</sequence>
<feature type="region of interest" description="Disordered" evidence="1">
    <location>
        <begin position="96"/>
        <end position="166"/>
    </location>
</feature>
<feature type="compositionally biased region" description="Low complexity" evidence="1">
    <location>
        <begin position="278"/>
        <end position="287"/>
    </location>
</feature>
<keyword evidence="2" id="KW-0966">Cell projection</keyword>
<feature type="compositionally biased region" description="Low complexity" evidence="1">
    <location>
        <begin position="102"/>
        <end position="142"/>
    </location>
</feature>
<dbReference type="InterPro" id="IPR038610">
    <property type="entry name" value="FliK-like_C_sf"/>
</dbReference>